<keyword evidence="3 5" id="KW-1133">Transmembrane helix</keyword>
<feature type="transmembrane region" description="Helical" evidence="5">
    <location>
        <begin position="386"/>
        <end position="405"/>
    </location>
</feature>
<dbReference type="AlphaFoldDB" id="A0A8X6TUI6"/>
<dbReference type="PANTHER" id="PTHR24064">
    <property type="entry name" value="SOLUTE CARRIER FAMILY 22 MEMBER"/>
    <property type="match status" value="1"/>
</dbReference>
<evidence type="ECO:0000313" key="6">
    <source>
        <dbReference type="EMBL" id="GFT47770.1"/>
    </source>
</evidence>
<dbReference type="EMBL" id="BMAW01111401">
    <property type="protein sequence ID" value="GFT47770.1"/>
    <property type="molecule type" value="Genomic_DNA"/>
</dbReference>
<dbReference type="GO" id="GO:0022857">
    <property type="term" value="F:transmembrane transporter activity"/>
    <property type="evidence" value="ECO:0007669"/>
    <property type="project" value="InterPro"/>
</dbReference>
<keyword evidence="2 5" id="KW-0812">Transmembrane</keyword>
<reference evidence="6" key="1">
    <citation type="submission" date="2020-08" db="EMBL/GenBank/DDBJ databases">
        <title>Multicomponent nature underlies the extraordinary mechanical properties of spider dragline silk.</title>
        <authorList>
            <person name="Kono N."/>
            <person name="Nakamura H."/>
            <person name="Mori M."/>
            <person name="Yoshida Y."/>
            <person name="Ohtoshi R."/>
            <person name="Malay A.D."/>
            <person name="Moran D.A.P."/>
            <person name="Tomita M."/>
            <person name="Numata K."/>
            <person name="Arakawa K."/>
        </authorList>
    </citation>
    <scope>NUCLEOTIDE SEQUENCE</scope>
</reference>
<feature type="transmembrane region" description="Helical" evidence="5">
    <location>
        <begin position="560"/>
        <end position="579"/>
    </location>
</feature>
<gene>
    <name evidence="6" type="primary">Orct2</name>
    <name evidence="6" type="ORF">NPIL_358112</name>
</gene>
<evidence type="ECO:0000256" key="3">
    <source>
        <dbReference type="ARBA" id="ARBA00022989"/>
    </source>
</evidence>
<dbReference type="Gene3D" id="1.20.1250.20">
    <property type="entry name" value="MFS general substrate transporter like domains"/>
    <property type="match status" value="1"/>
</dbReference>
<feature type="transmembrane region" description="Helical" evidence="5">
    <location>
        <begin position="209"/>
        <end position="230"/>
    </location>
</feature>
<dbReference type="Pfam" id="PF00083">
    <property type="entry name" value="Sugar_tr"/>
    <property type="match status" value="1"/>
</dbReference>
<name>A0A8X6TUI6_NEPPI</name>
<feature type="transmembrane region" description="Helical" evidence="5">
    <location>
        <begin position="236"/>
        <end position="254"/>
    </location>
</feature>
<dbReference type="OrthoDB" id="6420551at2759"/>
<keyword evidence="4 5" id="KW-0472">Membrane</keyword>
<feature type="transmembrane region" description="Helical" evidence="5">
    <location>
        <begin position="122"/>
        <end position="142"/>
    </location>
</feature>
<feature type="transmembrane region" description="Helical" evidence="5">
    <location>
        <begin position="417"/>
        <end position="441"/>
    </location>
</feature>
<keyword evidence="7" id="KW-1185">Reference proteome</keyword>
<dbReference type="SUPFAM" id="SSF103473">
    <property type="entry name" value="MFS general substrate transporter"/>
    <property type="match status" value="1"/>
</dbReference>
<evidence type="ECO:0000256" key="1">
    <source>
        <dbReference type="ARBA" id="ARBA00004141"/>
    </source>
</evidence>
<proteinExistence type="predicted"/>
<feature type="transmembrane region" description="Helical" evidence="5">
    <location>
        <begin position="12"/>
        <end position="29"/>
    </location>
</feature>
<feature type="transmembrane region" description="Helical" evidence="5">
    <location>
        <begin position="149"/>
        <end position="169"/>
    </location>
</feature>
<feature type="transmembrane region" description="Helical" evidence="5">
    <location>
        <begin position="175"/>
        <end position="197"/>
    </location>
</feature>
<evidence type="ECO:0000313" key="7">
    <source>
        <dbReference type="Proteomes" id="UP000887013"/>
    </source>
</evidence>
<organism evidence="6 7">
    <name type="scientific">Nephila pilipes</name>
    <name type="common">Giant wood spider</name>
    <name type="synonym">Nephila maculata</name>
    <dbReference type="NCBI Taxonomy" id="299642"/>
    <lineage>
        <taxon>Eukaryota</taxon>
        <taxon>Metazoa</taxon>
        <taxon>Ecdysozoa</taxon>
        <taxon>Arthropoda</taxon>
        <taxon>Chelicerata</taxon>
        <taxon>Arachnida</taxon>
        <taxon>Araneae</taxon>
        <taxon>Araneomorphae</taxon>
        <taxon>Entelegynae</taxon>
        <taxon>Araneoidea</taxon>
        <taxon>Nephilidae</taxon>
        <taxon>Nephila</taxon>
    </lineage>
</organism>
<dbReference type="Proteomes" id="UP000887013">
    <property type="component" value="Unassembled WGS sequence"/>
</dbReference>
<dbReference type="GO" id="GO:0016020">
    <property type="term" value="C:membrane"/>
    <property type="evidence" value="ECO:0007669"/>
    <property type="project" value="UniProtKB-SubCell"/>
</dbReference>
<feature type="transmembrane region" description="Helical" evidence="5">
    <location>
        <begin position="353"/>
        <end position="374"/>
    </location>
</feature>
<evidence type="ECO:0000256" key="2">
    <source>
        <dbReference type="ARBA" id="ARBA00022692"/>
    </source>
</evidence>
<feature type="transmembrane region" description="Helical" evidence="5">
    <location>
        <begin position="461"/>
        <end position="481"/>
    </location>
</feature>
<feature type="transmembrane region" description="Helical" evidence="5">
    <location>
        <begin position="487"/>
        <end position="506"/>
    </location>
</feature>
<comment type="subcellular location">
    <subcellularLocation>
        <location evidence="1">Membrane</location>
        <topology evidence="1">Multi-pass membrane protein</topology>
    </subcellularLocation>
</comment>
<dbReference type="InterPro" id="IPR036259">
    <property type="entry name" value="MFS_trans_sf"/>
</dbReference>
<accession>A0A8X6TUI6</accession>
<protein>
    <submittedName>
        <fullName evidence="6">Organic cation transporter-like protein</fullName>
    </submittedName>
</protein>
<evidence type="ECO:0000256" key="4">
    <source>
        <dbReference type="ARBA" id="ARBA00023136"/>
    </source>
</evidence>
<comment type="caution">
    <text evidence="6">The sequence shown here is derived from an EMBL/GenBank/DDBJ whole genome shotgun (WGS) entry which is preliminary data.</text>
</comment>
<dbReference type="InterPro" id="IPR005828">
    <property type="entry name" value="MFS_sugar_transport-like"/>
</dbReference>
<sequence length="735" mass="83034">MPDWDEVCSGKYQILTAFLLCCVQLPITFSDHLLHLYGWTPPHRCRLPPQNGSTLSHALPWPIVEVKGRKMFSSCSMYIDPDDHLLGIKPCTNGWEYLHSEEEWTLVTEWDLVCEREYWMTLLPYVYTVGTMLGGLLFGVVADHYGRRFNLLAALFLHTVVGVSLHFLSLFTVFAVGYSIQGILVTAIQCISFTLLLETVQYPNHLKATVCLCFVTPIGIITLSIISWLIKNWRYIQLAISAPGIVCLGYFWLIPRSLPWLLAEGYVNEAEKQLVQFARFNKVMLPHNFRIRVLSFCKKIKSYITGSQHSLETVVCSTKIRRYTFILYYMWFVICLDSETASSELPALKDNKYASLFVRGLMDTGFLILLYFFAQRFGPRSAHGGALIFGGILCIGSVLLTYSTYFSELRTVSHLLILLSPILSVVGKACIRSAVATSIFFTLKVFPTGVRFGPRSAHGGALIFGGILCIGSVLLTYSTYFSELRTISHLLILLSPILSVIGKACIRSAVATSIFFTLKVFPTGVRAIGLGSCLFWSRTAHLIGIHISSLEVENTYNVPLAMYGFLSVIGGFLTSFLPANNHRPLPNVVIEVEKSMILEDSTRRKRKRTLTTPHPRMLDSIDVDTLHFDEEEENERNNNLLELSVREFQNSRLPHSSTCHLLDVAGPSRLYHVTDKSSIIDKDDTESRLTDLEDELNKIWEQSPAHEVEATTGTLTEFRLGEVREHYVRMHETNF</sequence>
<evidence type="ECO:0000256" key="5">
    <source>
        <dbReference type="SAM" id="Phobius"/>
    </source>
</evidence>